<dbReference type="Proteomes" id="UP001163046">
    <property type="component" value="Unassembled WGS sequence"/>
</dbReference>
<protein>
    <submittedName>
        <fullName evidence="1">Uncharacterized protein</fullName>
    </submittedName>
</protein>
<name>A0A9W9ZZM6_9CNID</name>
<gene>
    <name evidence="1" type="ORF">OS493_034876</name>
</gene>
<organism evidence="1 2">
    <name type="scientific">Desmophyllum pertusum</name>
    <dbReference type="NCBI Taxonomy" id="174260"/>
    <lineage>
        <taxon>Eukaryota</taxon>
        <taxon>Metazoa</taxon>
        <taxon>Cnidaria</taxon>
        <taxon>Anthozoa</taxon>
        <taxon>Hexacorallia</taxon>
        <taxon>Scleractinia</taxon>
        <taxon>Caryophylliina</taxon>
        <taxon>Caryophylliidae</taxon>
        <taxon>Desmophyllum</taxon>
    </lineage>
</organism>
<sequence length="172" mass="20592">DNIYNTEDHTFKVLRNLLRIRILLFFPVTKIPHVILLPRQAYIDKRQEMIDPRGNQQWKIQRNRRLYHTRLEIIPKFPYSQFQLYFTSKQDSTHIQPANQFFFMLPQRRTSLLILMTLLYQTSFKLRPIVSTCGTFCYETAQFLSITLEVEPETSIEEAKAGYNSRQRRDSA</sequence>
<reference evidence="1" key="1">
    <citation type="submission" date="2023-01" db="EMBL/GenBank/DDBJ databases">
        <title>Genome assembly of the deep-sea coral Lophelia pertusa.</title>
        <authorList>
            <person name="Herrera S."/>
            <person name="Cordes E."/>
        </authorList>
    </citation>
    <scope>NUCLEOTIDE SEQUENCE</scope>
    <source>
        <strain evidence="1">USNM1676648</strain>
        <tissue evidence="1">Polyp</tissue>
    </source>
</reference>
<comment type="caution">
    <text evidence="1">The sequence shown here is derived from an EMBL/GenBank/DDBJ whole genome shotgun (WGS) entry which is preliminary data.</text>
</comment>
<accession>A0A9W9ZZM6</accession>
<feature type="non-terminal residue" evidence="1">
    <location>
        <position position="1"/>
    </location>
</feature>
<proteinExistence type="predicted"/>
<keyword evidence="2" id="KW-1185">Reference proteome</keyword>
<evidence type="ECO:0000313" key="1">
    <source>
        <dbReference type="EMBL" id="KAJ7388944.1"/>
    </source>
</evidence>
<dbReference type="EMBL" id="MU825446">
    <property type="protein sequence ID" value="KAJ7388944.1"/>
    <property type="molecule type" value="Genomic_DNA"/>
</dbReference>
<evidence type="ECO:0000313" key="2">
    <source>
        <dbReference type="Proteomes" id="UP001163046"/>
    </source>
</evidence>
<dbReference type="AlphaFoldDB" id="A0A9W9ZZM6"/>